<feature type="signal peptide" evidence="6">
    <location>
        <begin position="1"/>
        <end position="27"/>
    </location>
</feature>
<keyword evidence="2 3" id="KW-0040">ANK repeat</keyword>
<evidence type="ECO:0000256" key="4">
    <source>
        <dbReference type="SAM" id="MobiDB-lite"/>
    </source>
</evidence>
<feature type="chain" id="PRO_5025647178" evidence="6">
    <location>
        <begin position="28"/>
        <end position="1163"/>
    </location>
</feature>
<accession>A0A6A6XBT3</accession>
<feature type="repeat" description="ANK" evidence="3">
    <location>
        <begin position="1137"/>
        <end position="1163"/>
    </location>
</feature>
<dbReference type="AlphaFoldDB" id="A0A6A6XBT3"/>
<dbReference type="Gene3D" id="1.25.40.20">
    <property type="entry name" value="Ankyrin repeat-containing domain"/>
    <property type="match status" value="1"/>
</dbReference>
<feature type="transmembrane region" description="Helical" evidence="5">
    <location>
        <begin position="68"/>
        <end position="89"/>
    </location>
</feature>
<dbReference type="InterPro" id="IPR036770">
    <property type="entry name" value="Ankyrin_rpt-contain_sf"/>
</dbReference>
<evidence type="ECO:0000256" key="2">
    <source>
        <dbReference type="ARBA" id="ARBA00023043"/>
    </source>
</evidence>
<dbReference type="PROSITE" id="PS50088">
    <property type="entry name" value="ANK_REPEAT"/>
    <property type="match status" value="2"/>
</dbReference>
<feature type="transmembrane region" description="Helical" evidence="5">
    <location>
        <begin position="438"/>
        <end position="455"/>
    </location>
</feature>
<keyword evidence="5" id="KW-0472">Membrane</keyword>
<dbReference type="PROSITE" id="PS50297">
    <property type="entry name" value="ANK_REP_REGION"/>
    <property type="match status" value="2"/>
</dbReference>
<feature type="transmembrane region" description="Helical" evidence="5">
    <location>
        <begin position="276"/>
        <end position="297"/>
    </location>
</feature>
<keyword evidence="5" id="KW-0812">Transmembrane</keyword>
<evidence type="ECO:0000256" key="3">
    <source>
        <dbReference type="PROSITE-ProRule" id="PRU00023"/>
    </source>
</evidence>
<feature type="repeat" description="ANK" evidence="3">
    <location>
        <begin position="1104"/>
        <end position="1136"/>
    </location>
</feature>
<dbReference type="Pfam" id="PF12796">
    <property type="entry name" value="Ank_2"/>
    <property type="match status" value="1"/>
</dbReference>
<proteinExistence type="predicted"/>
<name>A0A6A6XBT3_9PLEO</name>
<sequence>MDTLIHIPLLGGTSALILLSLVHYVSAESDGSDFSNNLFSDLAPILALFGEKFAQQFMSESFSWLDHVVFAMAPLGIITAVVGAIRVGGPSWMRAIIGRARENRASAEVELMSSTSHEVCELWNGESVVRTLGRPLVKQIVVLRNEIHDETTFGLFTMEAAAKDRKMEWKVYNGPSISRWLKSYLPSPFTRIRRSNRSSSWAWDTDIERGNHPNLDETKDSKTKDATEKGADVKITDGETGKALQKIPTRARRTTKLEEAPNILLNLHHGSNTGDLVFAAIIGCILQFGVLVFSAFVTYHEGLSRRIPDAVEKRTNYGYPSLAAGTALLTIGMFIASSVIEQSTVEEKWRAPNPKGSPGTNSISDLQVLWLQKQHVVGDQSFDSYVLQAQEQCKEILTSRRSTQLAERVFRDNLPVARNSDSPIKRIFTRIAWTPTEFFTLLGSFIGLAGFILQFQGFRGVHWACALAQLAATGIMTTARAWIRRGLIVRPRADRVTSDHEMDWLVKNMALGHTRFWPEDDKSSTSLNKMATQNEEFNESQPWTITFAYQGYLVGAEPEDFRDRWTKRGQRAVDIRRRLQSLTNWTGPVSEHAVAVAAAIKKVMDTFLKNGRQFVWVLDMPLGGSIYQIRITIDRELSNEAKPDEADENMTNPWKDLSAEIESVLSLWLFDIKSKAGDESGDDRQGSQMSSLTSGKRNRYILGPNVNKSLGWDISWWISNDIAPEEREEEYDQAIKMSEREMVIGYRGERLQNEDSLRKVPFKETSITTLSVQLAGKTELLLAQHLFSGFMWSVANHIPREELLQPITFDTRDRFDIYDHTTWDFCKIQNSNLNALIRDVQRAGMGSLEEVSMFIIPALSYAGKLPSESIVELIRQRVRDNEIGRHWEESIQVYSELVKLVKDGITEQFLYKAIAAVVDFLIIARETEIPDNMIKSLEAMKAELFSDTILNKTRSIQDVTLDIRRLYVWQKRVEEYDNAFEEQIKDIATDESISRDEEDQSMRLFGYTECHKALVHDTHQAQDTGNWHSDMLSGDILGWTPLHYAVLRDPGFYAKYAKLLNIRARNEPRDIAERTPLHYAARLGRWNLGRSLSKHSDINAKGRDGMLPIHWAAKCGNLVMTKMLLDNGSHVNVNDNLRRTPLHLAVEHSHEAIIRLLLDAEAN</sequence>
<feature type="transmembrane region" description="Helical" evidence="5">
    <location>
        <begin position="317"/>
        <end position="340"/>
    </location>
</feature>
<feature type="region of interest" description="Disordered" evidence="4">
    <location>
        <begin position="208"/>
        <end position="230"/>
    </location>
</feature>
<reference evidence="7" key="1">
    <citation type="journal article" date="2020" name="Stud. Mycol.">
        <title>101 Dothideomycetes genomes: a test case for predicting lifestyles and emergence of pathogens.</title>
        <authorList>
            <person name="Haridas S."/>
            <person name="Albert R."/>
            <person name="Binder M."/>
            <person name="Bloem J."/>
            <person name="Labutti K."/>
            <person name="Salamov A."/>
            <person name="Andreopoulos B."/>
            <person name="Baker S."/>
            <person name="Barry K."/>
            <person name="Bills G."/>
            <person name="Bluhm B."/>
            <person name="Cannon C."/>
            <person name="Castanera R."/>
            <person name="Culley D."/>
            <person name="Daum C."/>
            <person name="Ezra D."/>
            <person name="Gonzalez J."/>
            <person name="Henrissat B."/>
            <person name="Kuo A."/>
            <person name="Liang C."/>
            <person name="Lipzen A."/>
            <person name="Lutzoni F."/>
            <person name="Magnuson J."/>
            <person name="Mondo S."/>
            <person name="Nolan M."/>
            <person name="Ohm R."/>
            <person name="Pangilinan J."/>
            <person name="Park H.-J."/>
            <person name="Ramirez L."/>
            <person name="Alfaro M."/>
            <person name="Sun H."/>
            <person name="Tritt A."/>
            <person name="Yoshinaga Y."/>
            <person name="Zwiers L.-H."/>
            <person name="Turgeon B."/>
            <person name="Goodwin S."/>
            <person name="Spatafora J."/>
            <person name="Crous P."/>
            <person name="Grigoriev I."/>
        </authorList>
    </citation>
    <scope>NUCLEOTIDE SEQUENCE</scope>
    <source>
        <strain evidence="7">CBS 109.77</strain>
    </source>
</reference>
<feature type="non-terminal residue" evidence="7">
    <location>
        <position position="1163"/>
    </location>
</feature>
<keyword evidence="5" id="KW-1133">Transmembrane helix</keyword>
<dbReference type="PANTHER" id="PTHR24198:SF165">
    <property type="entry name" value="ANKYRIN REPEAT-CONTAINING PROTEIN-RELATED"/>
    <property type="match status" value="1"/>
</dbReference>
<keyword evidence="8" id="KW-1185">Reference proteome</keyword>
<evidence type="ECO:0000313" key="7">
    <source>
        <dbReference type="EMBL" id="KAF2793896.1"/>
    </source>
</evidence>
<evidence type="ECO:0000256" key="6">
    <source>
        <dbReference type="SAM" id="SignalP"/>
    </source>
</evidence>
<evidence type="ECO:0000256" key="5">
    <source>
        <dbReference type="SAM" id="Phobius"/>
    </source>
</evidence>
<gene>
    <name evidence="7" type="ORF">K505DRAFT_304954</name>
</gene>
<keyword evidence="6" id="KW-0732">Signal</keyword>
<dbReference type="SUPFAM" id="SSF48403">
    <property type="entry name" value="Ankyrin repeat"/>
    <property type="match status" value="1"/>
</dbReference>
<dbReference type="SMART" id="SM00248">
    <property type="entry name" value="ANK"/>
    <property type="match status" value="4"/>
</dbReference>
<keyword evidence="1" id="KW-0677">Repeat</keyword>
<protein>
    <submittedName>
        <fullName evidence="7">Ankyrin</fullName>
    </submittedName>
</protein>
<organism evidence="7 8">
    <name type="scientific">Melanomma pulvis-pyrius CBS 109.77</name>
    <dbReference type="NCBI Taxonomy" id="1314802"/>
    <lineage>
        <taxon>Eukaryota</taxon>
        <taxon>Fungi</taxon>
        <taxon>Dikarya</taxon>
        <taxon>Ascomycota</taxon>
        <taxon>Pezizomycotina</taxon>
        <taxon>Dothideomycetes</taxon>
        <taxon>Pleosporomycetidae</taxon>
        <taxon>Pleosporales</taxon>
        <taxon>Melanommataceae</taxon>
        <taxon>Melanomma</taxon>
    </lineage>
</organism>
<dbReference type="OrthoDB" id="3796673at2759"/>
<dbReference type="InterPro" id="IPR002110">
    <property type="entry name" value="Ankyrin_rpt"/>
</dbReference>
<dbReference type="Proteomes" id="UP000799757">
    <property type="component" value="Unassembled WGS sequence"/>
</dbReference>
<evidence type="ECO:0000256" key="1">
    <source>
        <dbReference type="ARBA" id="ARBA00022737"/>
    </source>
</evidence>
<dbReference type="PANTHER" id="PTHR24198">
    <property type="entry name" value="ANKYRIN REPEAT AND PROTEIN KINASE DOMAIN-CONTAINING PROTEIN"/>
    <property type="match status" value="1"/>
</dbReference>
<dbReference type="EMBL" id="MU001910">
    <property type="protein sequence ID" value="KAF2793896.1"/>
    <property type="molecule type" value="Genomic_DNA"/>
</dbReference>
<evidence type="ECO:0000313" key="8">
    <source>
        <dbReference type="Proteomes" id="UP000799757"/>
    </source>
</evidence>